<proteinExistence type="inferred from homology"/>
<evidence type="ECO:0000256" key="2">
    <source>
        <dbReference type="ARBA" id="ARBA00005236"/>
    </source>
</evidence>
<dbReference type="InterPro" id="IPR003838">
    <property type="entry name" value="ABC3_permease_C"/>
</dbReference>
<feature type="domain" description="ABC3 transporter permease C-terminal" evidence="8">
    <location>
        <begin position="305"/>
        <end position="431"/>
    </location>
</feature>
<evidence type="ECO:0000256" key="7">
    <source>
        <dbReference type="SAM" id="Phobius"/>
    </source>
</evidence>
<organism evidence="9 10">
    <name type="scientific">Rhizomicrobium palustre</name>
    <dbReference type="NCBI Taxonomy" id="189966"/>
    <lineage>
        <taxon>Bacteria</taxon>
        <taxon>Pseudomonadati</taxon>
        <taxon>Pseudomonadota</taxon>
        <taxon>Alphaproteobacteria</taxon>
        <taxon>Micropepsales</taxon>
        <taxon>Micropepsaceae</taxon>
        <taxon>Rhizomicrobium</taxon>
    </lineage>
</organism>
<comment type="similarity">
    <text evidence="2">Belongs to the ABC-4 integral membrane protein family. LolC/E subfamily.</text>
</comment>
<keyword evidence="10" id="KW-1185">Reference proteome</keyword>
<protein>
    <submittedName>
        <fullName evidence="9">Putative ABC transport system permease protein</fullName>
    </submittedName>
</protein>
<keyword evidence="6 7" id="KW-0472">Membrane</keyword>
<dbReference type="PANTHER" id="PTHR30489:SF0">
    <property type="entry name" value="LIPOPROTEIN-RELEASING SYSTEM TRANSMEMBRANE PROTEIN LOLE"/>
    <property type="match status" value="1"/>
</dbReference>
<dbReference type="RefSeq" id="WP_167079727.1">
    <property type="nucleotide sequence ID" value="NZ_BAAADC010000001.1"/>
</dbReference>
<evidence type="ECO:0000256" key="3">
    <source>
        <dbReference type="ARBA" id="ARBA00022475"/>
    </source>
</evidence>
<keyword evidence="4 7" id="KW-0812">Transmembrane</keyword>
<dbReference type="GO" id="GO:0098797">
    <property type="term" value="C:plasma membrane protein complex"/>
    <property type="evidence" value="ECO:0007669"/>
    <property type="project" value="TreeGrafter"/>
</dbReference>
<keyword evidence="5 7" id="KW-1133">Transmembrane helix</keyword>
<dbReference type="AlphaFoldDB" id="A0A846MUQ1"/>
<feature type="transmembrane region" description="Helical" evidence="7">
    <location>
        <begin position="396"/>
        <end position="422"/>
    </location>
</feature>
<sequence>MLKIAFRNVLRNGRRSLMTASAIAVGAAALILLGEYNGMAMVGMQTGIIRSAGHLTLFKTGYFEFGSAQPMAYGIGDYPKIIAAIKADPQVKDKLRVVTPTVTLGGIAGNTTVDRSKTFFGQGFVPSDRDKMQSWDEYRLSPHGRYDTTGLKDADIDRGVVGQGLARILGLCQPLKVKHCPKSAELDSAMAGKTPELQLLSGASGAPNIVNFHPTEAQGMGAKELEDSYIAMNLPLAQQLLYGGGEKKVTAIVVQLNRSEDMAAVRARLNALVTEKHFDLEIRDYKEVQPSFLQIMGFLQVVFAFLTVVLGIIVLFTTANTMGMSIMERTAEIGTARAMGVRRGGIRSQFLLEGAILGVFGATGGLLLGRIATYFINRADIQYTPPGNSSPVQLYLLAHGMEGLMATIWIVLVIMATLASIVPANRAARMNVVDALRHV</sequence>
<dbReference type="EMBL" id="JAASRM010000001">
    <property type="protein sequence ID" value="NIK86737.1"/>
    <property type="molecule type" value="Genomic_DNA"/>
</dbReference>
<name>A0A846MUQ1_9PROT</name>
<evidence type="ECO:0000256" key="6">
    <source>
        <dbReference type="ARBA" id="ARBA00023136"/>
    </source>
</evidence>
<reference evidence="9 10" key="1">
    <citation type="submission" date="2020-03" db="EMBL/GenBank/DDBJ databases">
        <title>Genomic Encyclopedia of Type Strains, Phase IV (KMG-IV): sequencing the most valuable type-strain genomes for metagenomic binning, comparative biology and taxonomic classification.</title>
        <authorList>
            <person name="Goeker M."/>
        </authorList>
    </citation>
    <scope>NUCLEOTIDE SEQUENCE [LARGE SCALE GENOMIC DNA]</scope>
    <source>
        <strain evidence="9 10">DSM 19867</strain>
    </source>
</reference>
<comment type="subcellular location">
    <subcellularLocation>
        <location evidence="1">Cell membrane</location>
        <topology evidence="1">Multi-pass membrane protein</topology>
    </subcellularLocation>
</comment>
<feature type="transmembrane region" description="Helical" evidence="7">
    <location>
        <begin position="292"/>
        <end position="319"/>
    </location>
</feature>
<dbReference type="InterPro" id="IPR051447">
    <property type="entry name" value="Lipoprotein-release_system"/>
</dbReference>
<evidence type="ECO:0000256" key="4">
    <source>
        <dbReference type="ARBA" id="ARBA00022692"/>
    </source>
</evidence>
<keyword evidence="3" id="KW-1003">Cell membrane</keyword>
<dbReference type="PANTHER" id="PTHR30489">
    <property type="entry name" value="LIPOPROTEIN-RELEASING SYSTEM TRANSMEMBRANE PROTEIN LOLE"/>
    <property type="match status" value="1"/>
</dbReference>
<evidence type="ECO:0000259" key="8">
    <source>
        <dbReference type="Pfam" id="PF02687"/>
    </source>
</evidence>
<dbReference type="Pfam" id="PF02687">
    <property type="entry name" value="FtsX"/>
    <property type="match status" value="1"/>
</dbReference>
<dbReference type="GO" id="GO:0044874">
    <property type="term" value="P:lipoprotein localization to outer membrane"/>
    <property type="evidence" value="ECO:0007669"/>
    <property type="project" value="TreeGrafter"/>
</dbReference>
<gene>
    <name evidence="9" type="ORF">FHS83_000055</name>
</gene>
<comment type="caution">
    <text evidence="9">The sequence shown here is derived from an EMBL/GenBank/DDBJ whole genome shotgun (WGS) entry which is preliminary data.</text>
</comment>
<evidence type="ECO:0000256" key="1">
    <source>
        <dbReference type="ARBA" id="ARBA00004651"/>
    </source>
</evidence>
<evidence type="ECO:0000313" key="10">
    <source>
        <dbReference type="Proteomes" id="UP000570514"/>
    </source>
</evidence>
<evidence type="ECO:0000256" key="5">
    <source>
        <dbReference type="ARBA" id="ARBA00022989"/>
    </source>
</evidence>
<evidence type="ECO:0000313" key="9">
    <source>
        <dbReference type="EMBL" id="NIK86737.1"/>
    </source>
</evidence>
<accession>A0A846MUQ1</accession>
<dbReference type="Proteomes" id="UP000570514">
    <property type="component" value="Unassembled WGS sequence"/>
</dbReference>
<feature type="transmembrane region" description="Helical" evidence="7">
    <location>
        <begin position="350"/>
        <end position="376"/>
    </location>
</feature>